<feature type="chain" id="PRO_5021969361" evidence="2">
    <location>
        <begin position="25"/>
        <end position="128"/>
    </location>
</feature>
<accession>A0A518N353</accession>
<dbReference type="KEGG" id="lug:FPZ22_05165"/>
<dbReference type="Gene3D" id="1.20.1270.390">
    <property type="match status" value="1"/>
</dbReference>
<reference evidence="4 5" key="1">
    <citation type="submission" date="2019-07" db="EMBL/GenBank/DDBJ databases">
        <title>Full genome sequence of Luteimonas sp. Gr-4.</title>
        <authorList>
            <person name="Im W.-T."/>
        </authorList>
    </citation>
    <scope>NUCLEOTIDE SEQUENCE [LARGE SCALE GENOMIC DNA]</scope>
    <source>
        <strain evidence="4 5">Gr-4</strain>
    </source>
</reference>
<dbReference type="Proteomes" id="UP000316584">
    <property type="component" value="Chromosome"/>
</dbReference>
<feature type="compositionally biased region" description="Low complexity" evidence="1">
    <location>
        <begin position="101"/>
        <end position="110"/>
    </location>
</feature>
<proteinExistence type="predicted"/>
<dbReference type="InterPro" id="IPR025511">
    <property type="entry name" value="DUF4398"/>
</dbReference>
<organism evidence="4 5">
    <name type="scientific">Luteimonas granuli</name>
    <dbReference type="NCBI Taxonomy" id="1176533"/>
    <lineage>
        <taxon>Bacteria</taxon>
        <taxon>Pseudomonadati</taxon>
        <taxon>Pseudomonadota</taxon>
        <taxon>Gammaproteobacteria</taxon>
        <taxon>Lysobacterales</taxon>
        <taxon>Lysobacteraceae</taxon>
        <taxon>Luteimonas</taxon>
    </lineage>
</organism>
<evidence type="ECO:0000256" key="2">
    <source>
        <dbReference type="SAM" id="SignalP"/>
    </source>
</evidence>
<sequence length="128" mass="13379">MRFSFAHFPARLYGAGLVTALALAGCASLPPPTAELSAAQQAVARADAADAQQYAPRDLDRARTALSRAQAEMAAGNERDARALAELSSASADLASARSAQAQAEATLAQRRAEVTSLRRRLGTEDLP</sequence>
<evidence type="ECO:0000259" key="3">
    <source>
        <dbReference type="Pfam" id="PF14346"/>
    </source>
</evidence>
<evidence type="ECO:0000313" key="5">
    <source>
        <dbReference type="Proteomes" id="UP000316584"/>
    </source>
</evidence>
<evidence type="ECO:0000313" key="4">
    <source>
        <dbReference type="EMBL" id="QDW66361.1"/>
    </source>
</evidence>
<dbReference type="PROSITE" id="PS51257">
    <property type="entry name" value="PROKAR_LIPOPROTEIN"/>
    <property type="match status" value="1"/>
</dbReference>
<feature type="region of interest" description="Disordered" evidence="1">
    <location>
        <begin position="101"/>
        <end position="128"/>
    </location>
</feature>
<dbReference type="Pfam" id="PF14346">
    <property type="entry name" value="DUF4398"/>
    <property type="match status" value="1"/>
</dbReference>
<gene>
    <name evidence="4" type="ORF">FPZ22_05165</name>
</gene>
<dbReference type="EMBL" id="CP042218">
    <property type="protein sequence ID" value="QDW66361.1"/>
    <property type="molecule type" value="Genomic_DNA"/>
</dbReference>
<dbReference type="RefSeq" id="WP_144891035.1">
    <property type="nucleotide sequence ID" value="NZ_CP042218.1"/>
</dbReference>
<feature type="domain" description="DUF4398" evidence="3">
    <location>
        <begin position="34"/>
        <end position="110"/>
    </location>
</feature>
<evidence type="ECO:0000256" key="1">
    <source>
        <dbReference type="SAM" id="MobiDB-lite"/>
    </source>
</evidence>
<keyword evidence="2" id="KW-0732">Signal</keyword>
<dbReference type="AlphaFoldDB" id="A0A518N353"/>
<name>A0A518N353_9GAMM</name>
<keyword evidence="5" id="KW-1185">Reference proteome</keyword>
<feature type="signal peptide" evidence="2">
    <location>
        <begin position="1"/>
        <end position="24"/>
    </location>
</feature>
<protein>
    <submittedName>
        <fullName evidence="4">DUF4398 domain-containing protein</fullName>
    </submittedName>
</protein>